<reference evidence="1" key="1">
    <citation type="submission" date="2018-02" db="EMBL/GenBank/DDBJ databases">
        <title>The genomes of Aspergillus section Nigri reveals drivers in fungal speciation.</title>
        <authorList>
            <consortium name="DOE Joint Genome Institute"/>
            <person name="Vesth T.C."/>
            <person name="Nybo J."/>
            <person name="Theobald S."/>
            <person name="Brandl J."/>
            <person name="Frisvad J.C."/>
            <person name="Nielsen K.F."/>
            <person name="Lyhne E.K."/>
            <person name="Kogle M.E."/>
            <person name="Kuo A."/>
            <person name="Riley R."/>
            <person name="Clum A."/>
            <person name="Nolan M."/>
            <person name="Lipzen A."/>
            <person name="Salamov A."/>
            <person name="Henrissat B."/>
            <person name="Wiebenga A."/>
            <person name="De vries R.P."/>
            <person name="Grigoriev I.V."/>
            <person name="Mortensen U.H."/>
            <person name="Andersen M.R."/>
            <person name="Baker S.E."/>
        </authorList>
    </citation>
    <scope>NUCLEOTIDE SEQUENCE</scope>
    <source>
        <strain evidence="1">CBS 621.78</strain>
    </source>
</reference>
<proteinExistence type="predicted"/>
<evidence type="ECO:0000313" key="2">
    <source>
        <dbReference type="Proteomes" id="UP000249057"/>
    </source>
</evidence>
<dbReference type="EMBL" id="KZ825319">
    <property type="protein sequence ID" value="RAH49225.1"/>
    <property type="molecule type" value="Genomic_DNA"/>
</dbReference>
<gene>
    <name evidence="1" type="ORF">BO95DRAFT_11590</name>
</gene>
<organism evidence="1 2">
    <name type="scientific">Aspergillus brunneoviolaceus CBS 621.78</name>
    <dbReference type="NCBI Taxonomy" id="1450534"/>
    <lineage>
        <taxon>Eukaryota</taxon>
        <taxon>Fungi</taxon>
        <taxon>Dikarya</taxon>
        <taxon>Ascomycota</taxon>
        <taxon>Pezizomycotina</taxon>
        <taxon>Eurotiomycetes</taxon>
        <taxon>Eurotiomycetidae</taxon>
        <taxon>Eurotiales</taxon>
        <taxon>Aspergillaceae</taxon>
        <taxon>Aspergillus</taxon>
        <taxon>Aspergillus subgen. Circumdati</taxon>
    </lineage>
</organism>
<evidence type="ECO:0000313" key="1">
    <source>
        <dbReference type="EMBL" id="RAH49225.1"/>
    </source>
</evidence>
<name>A0ACD1GJ74_9EURO</name>
<protein>
    <submittedName>
        <fullName evidence="1">Uncharacterized protein</fullName>
    </submittedName>
</protein>
<sequence>MSASILTRATSSPLAQTAQILMYLLCHVTWQSATGETYILLTTRRLVPPRGYFNLHPNKYVLWWVLWWSVWAETSAPTGGMWAK</sequence>
<accession>A0ACD1GJ74</accession>
<dbReference type="Proteomes" id="UP000249057">
    <property type="component" value="Unassembled WGS sequence"/>
</dbReference>
<keyword evidence="2" id="KW-1185">Reference proteome</keyword>